<protein>
    <submittedName>
        <fullName evidence="1 2">Uncharacterized protein</fullName>
    </submittedName>
</protein>
<dbReference type="EnsemblFungi" id="EJT68449">
    <property type="protein sequence ID" value="EJT68449"/>
    <property type="gene ID" value="GGTG_13974"/>
</dbReference>
<dbReference type="RefSeq" id="XP_009230163.1">
    <property type="nucleotide sequence ID" value="XM_009231899.1"/>
</dbReference>
<evidence type="ECO:0000313" key="2">
    <source>
        <dbReference type="EnsemblFungi" id="EJT68449"/>
    </source>
</evidence>
<sequence length="108" mass="11373">MCSVAQEYGMGMDGLDGCEWAWTWDKGMGTGVMSHGQEGAAVCGMRSAAVCHVGATKEGVVRQVDPDPCRSVQGTYGTTTRASLAGHAHISAGGSRDWHDWWVDGGRA</sequence>
<dbReference type="AlphaFoldDB" id="J3PKC2"/>
<reference evidence="2" key="5">
    <citation type="submission" date="2018-04" db="UniProtKB">
        <authorList>
            <consortium name="EnsemblFungi"/>
        </authorList>
    </citation>
    <scope>IDENTIFICATION</scope>
    <source>
        <strain evidence="2">R3-111a-1</strain>
    </source>
</reference>
<dbReference type="VEuPathDB" id="FungiDB:GGTG_13974"/>
<dbReference type="Proteomes" id="UP000006039">
    <property type="component" value="Unassembled WGS sequence"/>
</dbReference>
<dbReference type="GeneID" id="20354432"/>
<reference evidence="2" key="4">
    <citation type="journal article" date="2015" name="G3 (Bethesda)">
        <title>Genome sequences of three phytopathogenic species of the Magnaporthaceae family of fungi.</title>
        <authorList>
            <person name="Okagaki L.H."/>
            <person name="Nunes C.C."/>
            <person name="Sailsbery J."/>
            <person name="Clay B."/>
            <person name="Brown D."/>
            <person name="John T."/>
            <person name="Oh Y."/>
            <person name="Young N."/>
            <person name="Fitzgerald M."/>
            <person name="Haas B.J."/>
            <person name="Zeng Q."/>
            <person name="Young S."/>
            <person name="Adiconis X."/>
            <person name="Fan L."/>
            <person name="Levin J.Z."/>
            <person name="Mitchell T.K."/>
            <person name="Okubara P.A."/>
            <person name="Farman M.L."/>
            <person name="Kohn L.M."/>
            <person name="Birren B."/>
            <person name="Ma L.-J."/>
            <person name="Dean R.A."/>
        </authorList>
    </citation>
    <scope>NUCLEOTIDE SEQUENCE</scope>
    <source>
        <strain evidence="2">R3-111a-1</strain>
    </source>
</reference>
<accession>J3PKC2</accession>
<keyword evidence="3" id="KW-1185">Reference proteome</keyword>
<gene>
    <name evidence="2" type="primary">20354432</name>
    <name evidence="1" type="ORF">GGTG_13974</name>
</gene>
<reference evidence="1" key="3">
    <citation type="submission" date="2010-09" db="EMBL/GenBank/DDBJ databases">
        <title>Annotation of Gaeumannomyces graminis var. tritici R3-111a-1.</title>
        <authorList>
            <consortium name="The Broad Institute Genome Sequencing Platform"/>
            <person name="Ma L.-J."/>
            <person name="Dead R."/>
            <person name="Young S.K."/>
            <person name="Zeng Q."/>
            <person name="Gargeya S."/>
            <person name="Fitzgerald M."/>
            <person name="Haas B."/>
            <person name="Abouelleil A."/>
            <person name="Alvarado L."/>
            <person name="Arachchi H.M."/>
            <person name="Berlin A."/>
            <person name="Brown A."/>
            <person name="Chapman S.B."/>
            <person name="Chen Z."/>
            <person name="Dunbar C."/>
            <person name="Freedman E."/>
            <person name="Gearin G."/>
            <person name="Gellesch M."/>
            <person name="Goldberg J."/>
            <person name="Griggs A."/>
            <person name="Gujja S."/>
            <person name="Heiman D."/>
            <person name="Howarth C."/>
            <person name="Larson L."/>
            <person name="Lui A."/>
            <person name="MacDonald P.J.P."/>
            <person name="Mehta T."/>
            <person name="Montmayeur A."/>
            <person name="Murphy C."/>
            <person name="Neiman D."/>
            <person name="Pearson M."/>
            <person name="Priest M."/>
            <person name="Roberts A."/>
            <person name="Saif S."/>
            <person name="Shea T."/>
            <person name="Shenoy N."/>
            <person name="Sisk P."/>
            <person name="Stolte C."/>
            <person name="Sykes S."/>
            <person name="Yandava C."/>
            <person name="Wortman J."/>
            <person name="Nusbaum C."/>
            <person name="Birren B."/>
        </authorList>
    </citation>
    <scope>NUCLEOTIDE SEQUENCE</scope>
    <source>
        <strain evidence="1">R3-111a-1</strain>
    </source>
</reference>
<dbReference type="EMBL" id="GL385486">
    <property type="protein sequence ID" value="EJT68449.1"/>
    <property type="molecule type" value="Genomic_DNA"/>
</dbReference>
<proteinExistence type="predicted"/>
<organism evidence="1">
    <name type="scientific">Gaeumannomyces tritici (strain R3-111a-1)</name>
    <name type="common">Wheat and barley take-all root rot fungus</name>
    <name type="synonym">Gaeumannomyces graminis var. tritici</name>
    <dbReference type="NCBI Taxonomy" id="644352"/>
    <lineage>
        <taxon>Eukaryota</taxon>
        <taxon>Fungi</taxon>
        <taxon>Dikarya</taxon>
        <taxon>Ascomycota</taxon>
        <taxon>Pezizomycotina</taxon>
        <taxon>Sordariomycetes</taxon>
        <taxon>Sordariomycetidae</taxon>
        <taxon>Magnaporthales</taxon>
        <taxon>Magnaporthaceae</taxon>
        <taxon>Gaeumannomyces</taxon>
    </lineage>
</organism>
<dbReference type="HOGENOM" id="CLU_2197166_0_0_1"/>
<name>J3PKC2_GAET3</name>
<dbReference type="eggNOG" id="ENOG502RNE4">
    <property type="taxonomic scope" value="Eukaryota"/>
</dbReference>
<reference evidence="3" key="1">
    <citation type="submission" date="2010-07" db="EMBL/GenBank/DDBJ databases">
        <title>The genome sequence of Gaeumannomyces graminis var. tritici strain R3-111a-1.</title>
        <authorList>
            <consortium name="The Broad Institute Genome Sequencing Platform"/>
            <person name="Ma L.-J."/>
            <person name="Dead R."/>
            <person name="Young S."/>
            <person name="Zeng Q."/>
            <person name="Koehrsen M."/>
            <person name="Alvarado L."/>
            <person name="Berlin A."/>
            <person name="Chapman S.B."/>
            <person name="Chen Z."/>
            <person name="Freedman E."/>
            <person name="Gellesch M."/>
            <person name="Goldberg J."/>
            <person name="Griggs A."/>
            <person name="Gujja S."/>
            <person name="Heilman E.R."/>
            <person name="Heiman D."/>
            <person name="Hepburn T."/>
            <person name="Howarth C."/>
            <person name="Jen D."/>
            <person name="Larson L."/>
            <person name="Mehta T."/>
            <person name="Neiman D."/>
            <person name="Pearson M."/>
            <person name="Roberts A."/>
            <person name="Saif S."/>
            <person name="Shea T."/>
            <person name="Shenoy N."/>
            <person name="Sisk P."/>
            <person name="Stolte C."/>
            <person name="Sykes S."/>
            <person name="Walk T."/>
            <person name="White J."/>
            <person name="Yandava C."/>
            <person name="Haas B."/>
            <person name="Nusbaum C."/>
            <person name="Birren B."/>
        </authorList>
    </citation>
    <scope>NUCLEOTIDE SEQUENCE [LARGE SCALE GENOMIC DNA]</scope>
    <source>
        <strain evidence="3">R3-111a-1</strain>
    </source>
</reference>
<reference evidence="1" key="2">
    <citation type="submission" date="2010-07" db="EMBL/GenBank/DDBJ databases">
        <authorList>
            <consortium name="The Broad Institute Genome Sequencing Platform"/>
            <consortium name="Broad Institute Genome Sequencing Center for Infectious Disease"/>
            <person name="Ma L.-J."/>
            <person name="Dead R."/>
            <person name="Young S."/>
            <person name="Zeng Q."/>
            <person name="Koehrsen M."/>
            <person name="Alvarado L."/>
            <person name="Berlin A."/>
            <person name="Chapman S.B."/>
            <person name="Chen Z."/>
            <person name="Freedman E."/>
            <person name="Gellesch M."/>
            <person name="Goldberg J."/>
            <person name="Griggs A."/>
            <person name="Gujja S."/>
            <person name="Heilman E.R."/>
            <person name="Heiman D."/>
            <person name="Hepburn T."/>
            <person name="Howarth C."/>
            <person name="Jen D."/>
            <person name="Larson L."/>
            <person name="Mehta T."/>
            <person name="Neiman D."/>
            <person name="Pearson M."/>
            <person name="Roberts A."/>
            <person name="Saif S."/>
            <person name="Shea T."/>
            <person name="Shenoy N."/>
            <person name="Sisk P."/>
            <person name="Stolte C."/>
            <person name="Sykes S."/>
            <person name="Walk T."/>
            <person name="White J."/>
            <person name="Yandava C."/>
            <person name="Haas B."/>
            <person name="Nusbaum C."/>
            <person name="Birren B."/>
        </authorList>
    </citation>
    <scope>NUCLEOTIDE SEQUENCE</scope>
    <source>
        <strain evidence="1">R3-111a-1</strain>
    </source>
</reference>
<evidence type="ECO:0000313" key="3">
    <source>
        <dbReference type="Proteomes" id="UP000006039"/>
    </source>
</evidence>
<evidence type="ECO:0000313" key="1">
    <source>
        <dbReference type="EMBL" id="EJT68449.1"/>
    </source>
</evidence>